<dbReference type="PANTHER" id="PTHR43441">
    <property type="entry name" value="RIBOSOMAL-PROTEIN-SERINE ACETYLTRANSFERASE"/>
    <property type="match status" value="1"/>
</dbReference>
<dbReference type="PROSITE" id="PS51186">
    <property type="entry name" value="GNAT"/>
    <property type="match status" value="1"/>
</dbReference>
<dbReference type="SUPFAM" id="SSF55729">
    <property type="entry name" value="Acyl-CoA N-acyltransferases (Nat)"/>
    <property type="match status" value="1"/>
</dbReference>
<dbReference type="GO" id="GO:0008999">
    <property type="term" value="F:protein-N-terminal-alanine acetyltransferase activity"/>
    <property type="evidence" value="ECO:0007669"/>
    <property type="project" value="TreeGrafter"/>
</dbReference>
<keyword evidence="2" id="KW-0808">Transferase</keyword>
<dbReference type="Gene3D" id="3.40.630.30">
    <property type="match status" value="1"/>
</dbReference>
<dbReference type="InterPro" id="IPR051908">
    <property type="entry name" value="Ribosomal_N-acetyltransferase"/>
</dbReference>
<dbReference type="InterPro" id="IPR016181">
    <property type="entry name" value="Acyl_CoA_acyltransferase"/>
</dbReference>
<dbReference type="GO" id="GO:0005737">
    <property type="term" value="C:cytoplasm"/>
    <property type="evidence" value="ECO:0007669"/>
    <property type="project" value="TreeGrafter"/>
</dbReference>
<evidence type="ECO:0000259" key="1">
    <source>
        <dbReference type="PROSITE" id="PS51186"/>
    </source>
</evidence>
<name>A0A1G8GAJ5_9VIBR</name>
<gene>
    <name evidence="2" type="ORF">SAMN04488136_13571</name>
</gene>
<dbReference type="Proteomes" id="UP000198854">
    <property type="component" value="Unassembled WGS sequence"/>
</dbReference>
<evidence type="ECO:0000313" key="2">
    <source>
        <dbReference type="EMBL" id="SDH91409.1"/>
    </source>
</evidence>
<dbReference type="PANTHER" id="PTHR43441:SF3">
    <property type="entry name" value="ACETYLTRANSFERASE"/>
    <property type="match status" value="1"/>
</dbReference>
<protein>
    <submittedName>
        <fullName evidence="2">Protein N-acetyltransferase, RimJ/RimL family</fullName>
    </submittedName>
</protein>
<feature type="domain" description="N-acetyltransferase" evidence="1">
    <location>
        <begin position="13"/>
        <end position="176"/>
    </location>
</feature>
<dbReference type="AlphaFoldDB" id="A0A1G8GAJ5"/>
<accession>A0A1G8GAJ5</accession>
<reference evidence="2 3" key="1">
    <citation type="submission" date="2016-10" db="EMBL/GenBank/DDBJ databases">
        <authorList>
            <person name="de Groot N.N."/>
        </authorList>
    </citation>
    <scope>NUCLEOTIDE SEQUENCE [LARGE SCALE GENOMIC DNA]</scope>
    <source>
        <strain evidence="2 3">CGMCC 1.10228</strain>
    </source>
</reference>
<dbReference type="Pfam" id="PF13302">
    <property type="entry name" value="Acetyltransf_3"/>
    <property type="match status" value="1"/>
</dbReference>
<dbReference type="RefSeq" id="WP_093278876.1">
    <property type="nucleotide sequence ID" value="NZ_FNDD01000035.1"/>
</dbReference>
<dbReference type="GO" id="GO:1990189">
    <property type="term" value="F:protein N-terminal-serine acetyltransferase activity"/>
    <property type="evidence" value="ECO:0007669"/>
    <property type="project" value="TreeGrafter"/>
</dbReference>
<dbReference type="OrthoDB" id="9784707at2"/>
<dbReference type="STRING" id="861298.SAMN04488136_13571"/>
<proteinExistence type="predicted"/>
<keyword evidence="3" id="KW-1185">Reference proteome</keyword>
<evidence type="ECO:0000313" key="3">
    <source>
        <dbReference type="Proteomes" id="UP000198854"/>
    </source>
</evidence>
<organism evidence="2 3">
    <name type="scientific">Vibrio xiamenensis</name>
    <dbReference type="NCBI Taxonomy" id="861298"/>
    <lineage>
        <taxon>Bacteria</taxon>
        <taxon>Pseudomonadati</taxon>
        <taxon>Pseudomonadota</taxon>
        <taxon>Gammaproteobacteria</taxon>
        <taxon>Vibrionales</taxon>
        <taxon>Vibrionaceae</taxon>
        <taxon>Vibrio</taxon>
    </lineage>
</organism>
<dbReference type="InterPro" id="IPR000182">
    <property type="entry name" value="GNAT_dom"/>
</dbReference>
<dbReference type="EMBL" id="FNDD01000035">
    <property type="protein sequence ID" value="SDH91409.1"/>
    <property type="molecule type" value="Genomic_DNA"/>
</dbReference>
<sequence>METARLKLVLPSMDIRLAVKVAVEQSQAALREFVPWVSAALDEQLSIADTKQMVANHQCGEGELRFILVEKSSEQVIGAIALMVGDKQVPAFEIGYWLHSDYVGHGYISEALTALEHHAFVELGAKRVEIRAAATNSKSRAVAERSGYQLEGTLHNARRLPSGELDATVIYAKTQLLVTE</sequence>